<proteinExistence type="predicted"/>
<feature type="non-terminal residue" evidence="3">
    <location>
        <position position="1"/>
    </location>
</feature>
<sequence length="243" mass="28880">IKEQKLLPDSPFYFLKNWGRGIRSFFTFNKVKKVELRARFANEKLMEVKKMIKEKKSAQDIEKGLENYKKEVEEVKAVADQIKEKATENEEVNKFLDKFTKHQILHHKLLQKLETQVPSEIFEKIEEVRERHLEKFSEVMTKLEDRPEKIGEILEENMEEIKGSKYKNFKNLEILLELEEKVPEQAKEPIQKAQENALKRLKGDLEKMSPEDQEKFGDYIEGISGNKVKQLEILENLRFEIKE</sequence>
<name>X1PMN6_9ZZZZ</name>
<dbReference type="InterPro" id="IPR043725">
    <property type="entry name" value="DUF5667"/>
</dbReference>
<comment type="caution">
    <text evidence="3">The sequence shown here is derived from an EMBL/GenBank/DDBJ whole genome shotgun (WGS) entry which is preliminary data.</text>
</comment>
<evidence type="ECO:0000259" key="2">
    <source>
        <dbReference type="Pfam" id="PF18915"/>
    </source>
</evidence>
<keyword evidence="1" id="KW-0175">Coiled coil</keyword>
<evidence type="ECO:0000313" key="3">
    <source>
        <dbReference type="EMBL" id="GAI57098.1"/>
    </source>
</evidence>
<feature type="domain" description="DUF5667" evidence="2">
    <location>
        <begin position="6"/>
        <end position="93"/>
    </location>
</feature>
<feature type="non-terminal residue" evidence="3">
    <location>
        <position position="243"/>
    </location>
</feature>
<reference evidence="3" key="1">
    <citation type="journal article" date="2014" name="Front. Microbiol.">
        <title>High frequency of phylogenetically diverse reductive dehalogenase-homologous genes in deep subseafloor sedimentary metagenomes.</title>
        <authorList>
            <person name="Kawai M."/>
            <person name="Futagami T."/>
            <person name="Toyoda A."/>
            <person name="Takaki Y."/>
            <person name="Nishi S."/>
            <person name="Hori S."/>
            <person name="Arai W."/>
            <person name="Tsubouchi T."/>
            <person name="Morono Y."/>
            <person name="Uchiyama I."/>
            <person name="Ito T."/>
            <person name="Fujiyama A."/>
            <person name="Inagaki F."/>
            <person name="Takami H."/>
        </authorList>
    </citation>
    <scope>NUCLEOTIDE SEQUENCE</scope>
    <source>
        <strain evidence="3">Expedition CK06-06</strain>
    </source>
</reference>
<dbReference type="EMBL" id="BARV01034119">
    <property type="protein sequence ID" value="GAI57098.1"/>
    <property type="molecule type" value="Genomic_DNA"/>
</dbReference>
<feature type="coiled-coil region" evidence="1">
    <location>
        <begin position="31"/>
        <end position="85"/>
    </location>
</feature>
<protein>
    <recommendedName>
        <fullName evidence="2">DUF5667 domain-containing protein</fullName>
    </recommendedName>
</protein>
<accession>X1PMN6</accession>
<evidence type="ECO:0000256" key="1">
    <source>
        <dbReference type="SAM" id="Coils"/>
    </source>
</evidence>
<dbReference type="Pfam" id="PF18915">
    <property type="entry name" value="DUF5667"/>
    <property type="match status" value="1"/>
</dbReference>
<organism evidence="3">
    <name type="scientific">marine sediment metagenome</name>
    <dbReference type="NCBI Taxonomy" id="412755"/>
    <lineage>
        <taxon>unclassified sequences</taxon>
        <taxon>metagenomes</taxon>
        <taxon>ecological metagenomes</taxon>
    </lineage>
</organism>
<dbReference type="AlphaFoldDB" id="X1PMN6"/>
<gene>
    <name evidence="3" type="ORF">S06H3_53510</name>
</gene>